<accession>A0ABD2AGH6</accession>
<dbReference type="Proteomes" id="UP001607303">
    <property type="component" value="Unassembled WGS sequence"/>
</dbReference>
<proteinExistence type="predicted"/>
<keyword evidence="3" id="KW-1185">Reference proteome</keyword>
<reference evidence="2 3" key="1">
    <citation type="journal article" date="2024" name="Ann. Entomol. Soc. Am.">
        <title>Genomic analyses of the southern and eastern yellowjacket wasps (Hymenoptera: Vespidae) reveal evolutionary signatures of social life.</title>
        <authorList>
            <person name="Catto M.A."/>
            <person name="Caine P.B."/>
            <person name="Orr S.E."/>
            <person name="Hunt B.G."/>
            <person name="Goodisman M.A.D."/>
        </authorList>
    </citation>
    <scope>NUCLEOTIDE SEQUENCE [LARGE SCALE GENOMIC DNA]</scope>
    <source>
        <strain evidence="2">232</strain>
        <tissue evidence="2">Head and thorax</tissue>
    </source>
</reference>
<dbReference type="EMBL" id="JAYRBN010000119">
    <property type="protein sequence ID" value="KAL2719717.1"/>
    <property type="molecule type" value="Genomic_DNA"/>
</dbReference>
<organism evidence="2 3">
    <name type="scientific">Vespula maculifrons</name>
    <name type="common">Eastern yellow jacket</name>
    <name type="synonym">Wasp</name>
    <dbReference type="NCBI Taxonomy" id="7453"/>
    <lineage>
        <taxon>Eukaryota</taxon>
        <taxon>Metazoa</taxon>
        <taxon>Ecdysozoa</taxon>
        <taxon>Arthropoda</taxon>
        <taxon>Hexapoda</taxon>
        <taxon>Insecta</taxon>
        <taxon>Pterygota</taxon>
        <taxon>Neoptera</taxon>
        <taxon>Endopterygota</taxon>
        <taxon>Hymenoptera</taxon>
        <taxon>Apocrita</taxon>
        <taxon>Aculeata</taxon>
        <taxon>Vespoidea</taxon>
        <taxon>Vespidae</taxon>
        <taxon>Vespinae</taxon>
        <taxon>Vespula</taxon>
    </lineage>
</organism>
<comment type="caution">
    <text evidence="2">The sequence shown here is derived from an EMBL/GenBank/DDBJ whole genome shotgun (WGS) entry which is preliminary data.</text>
</comment>
<sequence length="104" mass="11693">MKRYDDTNGGPYYAPANNYTSDQSLTRGFEETSKLIGPNLYTPDDINRDGQNELKGNVFPIGNLYCEGSEFNNIRNVIHFKGDRRISTTATVILKHSTSEVTDI</sequence>
<gene>
    <name evidence="2" type="ORF">V1477_021211</name>
</gene>
<evidence type="ECO:0000313" key="3">
    <source>
        <dbReference type="Proteomes" id="UP001607303"/>
    </source>
</evidence>
<dbReference type="AlphaFoldDB" id="A0ABD2AGH6"/>
<feature type="region of interest" description="Disordered" evidence="1">
    <location>
        <begin position="1"/>
        <end position="25"/>
    </location>
</feature>
<name>A0ABD2AGH6_VESMC</name>
<evidence type="ECO:0000256" key="1">
    <source>
        <dbReference type="SAM" id="MobiDB-lite"/>
    </source>
</evidence>
<evidence type="ECO:0000313" key="2">
    <source>
        <dbReference type="EMBL" id="KAL2719717.1"/>
    </source>
</evidence>
<protein>
    <submittedName>
        <fullName evidence="2">Uncharacterized protein</fullName>
    </submittedName>
</protein>